<evidence type="ECO:0000256" key="1">
    <source>
        <dbReference type="SAM" id="Coils"/>
    </source>
</evidence>
<evidence type="ECO:0000313" key="3">
    <source>
        <dbReference type="EMBL" id="WBL31617.1"/>
    </source>
</evidence>
<proteinExistence type="predicted"/>
<dbReference type="Proteomes" id="UP001210120">
    <property type="component" value="Chromosome"/>
</dbReference>
<reference evidence="3" key="1">
    <citation type="submission" date="2022-12" db="EMBL/GenBank/DDBJ databases">
        <title>Genomic Characterization of Candidatus Phytoplasma sacchari in China.</title>
        <authorList>
            <person name="Zhang R.-Y."/>
        </authorList>
    </citation>
    <scope>NUCLEOTIDE SEQUENCE [LARGE SCALE GENOMIC DNA]</scope>
    <source>
        <strain evidence="3">SCWL1</strain>
    </source>
</reference>
<evidence type="ECO:0000256" key="2">
    <source>
        <dbReference type="SAM" id="Phobius"/>
    </source>
</evidence>
<feature type="transmembrane region" description="Helical" evidence="2">
    <location>
        <begin position="12"/>
        <end position="34"/>
    </location>
</feature>
<name>A0ABY7M2N6_9MOLU</name>
<keyword evidence="2" id="KW-0472">Membrane</keyword>
<keyword evidence="4" id="KW-1185">Reference proteome</keyword>
<feature type="coiled-coil region" evidence="1">
    <location>
        <begin position="61"/>
        <end position="144"/>
    </location>
</feature>
<gene>
    <name evidence="3" type="ORF">O7R10_00960</name>
</gene>
<keyword evidence="2" id="KW-1133">Transmembrane helix</keyword>
<protein>
    <submittedName>
        <fullName evidence="3">Uncharacterized protein</fullName>
    </submittedName>
</protein>
<organism evidence="3 4">
    <name type="scientific">Candidatus Phytoplasma sacchari</name>
    <dbReference type="NCBI Taxonomy" id="2609813"/>
    <lineage>
        <taxon>Bacteria</taxon>
        <taxon>Bacillati</taxon>
        <taxon>Mycoplasmatota</taxon>
        <taxon>Mollicutes</taxon>
        <taxon>Acholeplasmatales</taxon>
        <taxon>Acholeplasmataceae</taxon>
        <taxon>Candidatus Phytoplasma</taxon>
        <taxon>16SrXI (Rice yellow dwarf group)</taxon>
    </lineage>
</organism>
<evidence type="ECO:0000313" key="4">
    <source>
        <dbReference type="Proteomes" id="UP001210120"/>
    </source>
</evidence>
<keyword evidence="2" id="KW-0812">Transmembrane</keyword>
<sequence length="154" mass="18773">MNFNLKNIKFNSIFLFIIFLFFILFHYFEFNLIYGGKTYSVEKTSISPEQYNEIKPFKNKIDFLLKEKKIIEQELLELRVNINNLKTKKQKILTNSGKCFKFKNSNEVKIFHLIEKKHFLQKRLNNIELELKKLKEDIKKNLKSNDYFFKKKFI</sequence>
<dbReference type="EMBL" id="CP115156">
    <property type="protein sequence ID" value="WBL31617.1"/>
    <property type="molecule type" value="Genomic_DNA"/>
</dbReference>
<accession>A0ABY7M2N6</accession>
<keyword evidence="1" id="KW-0175">Coiled coil</keyword>